<feature type="domain" description="Galactokinase N-terminal" evidence="6">
    <location>
        <begin position="14"/>
        <end position="65"/>
    </location>
</feature>
<protein>
    <submittedName>
        <fullName evidence="7">Galactokinase family protein</fullName>
    </submittedName>
</protein>
<comment type="similarity">
    <text evidence="1">Belongs to the GHMP kinase family. GalK subfamily.</text>
</comment>
<keyword evidence="3" id="KW-0808">Transferase</keyword>
<evidence type="ECO:0000256" key="2">
    <source>
        <dbReference type="ARBA" id="ARBA00022741"/>
    </source>
</evidence>
<reference evidence="7 8" key="1">
    <citation type="submission" date="2024-01" db="EMBL/GenBank/DDBJ databases">
        <title>Description of Olsenella sp. nov., isolated from pig feces.</title>
        <authorList>
            <person name="Chang Y.-H."/>
        </authorList>
    </citation>
    <scope>NUCLEOTIDE SEQUENCE [LARGE SCALE GENOMIC DNA]</scope>
    <source>
        <strain evidence="7 8">YH-ols2223</strain>
    </source>
</reference>
<evidence type="ECO:0000256" key="1">
    <source>
        <dbReference type="ARBA" id="ARBA00006566"/>
    </source>
</evidence>
<dbReference type="PRINTS" id="PR00473">
    <property type="entry name" value="GALCTOKINASE"/>
</dbReference>
<sequence>MGEVASEVGVWPLEQFRRQFGDAADRLLLVTAPGRTEIAGNHTDHEGGTVVAGAVRRYVQGVVAPRTDGRVRVKSEGYDLVELDLQDLAPRAGERETSAALVRGIAAGMAREGRPSGFDAYLTSGVAVGSGLSSSAAFELALAQAMNGLWAEGRLDAASLALVAQAAERDYFGKPCGLMDQMAVALGGIARMDFSRAGRPDVTRIDYDFADDGFALCLVSVGADHSANTADYAAVPQEMQAVARAFGREVLSEVSESELLHHLGEVRASLGDRAALRALHYFREERLVEARFRALEAHDLAAFLEATTLSGASSAMYLQNVSIGGSAEQPAMVALAVAEELLGGRGAARIHGGGFGGTIQAFVRADEAQEFCRAMDEALGGEVAEVLAIDPEGARFAWA</sequence>
<dbReference type="PANTHER" id="PTHR10457">
    <property type="entry name" value="MEVALONATE KINASE/GALACTOKINASE"/>
    <property type="match status" value="1"/>
</dbReference>
<dbReference type="InterPro" id="IPR020568">
    <property type="entry name" value="Ribosomal_Su5_D2-typ_SF"/>
</dbReference>
<organism evidence="7 8">
    <name type="scientific">Olsenella absiana</name>
    <dbReference type="NCBI Taxonomy" id="3115222"/>
    <lineage>
        <taxon>Bacteria</taxon>
        <taxon>Bacillati</taxon>
        <taxon>Actinomycetota</taxon>
        <taxon>Coriobacteriia</taxon>
        <taxon>Coriobacteriales</taxon>
        <taxon>Atopobiaceae</taxon>
        <taxon>Olsenella</taxon>
    </lineage>
</organism>
<dbReference type="InterPro" id="IPR036554">
    <property type="entry name" value="GHMP_kinase_C_sf"/>
</dbReference>
<name>A0ABU7R7G5_9ACTN</name>
<gene>
    <name evidence="7" type="ORF">VXJ25_00805</name>
</gene>
<keyword evidence="4" id="KW-0067">ATP-binding</keyword>
<dbReference type="EMBL" id="JAZGJQ010000001">
    <property type="protein sequence ID" value="MEE6146540.1"/>
    <property type="molecule type" value="Genomic_DNA"/>
</dbReference>
<evidence type="ECO:0000259" key="6">
    <source>
        <dbReference type="Pfam" id="PF10509"/>
    </source>
</evidence>
<dbReference type="PANTHER" id="PTHR10457:SF7">
    <property type="entry name" value="GALACTOKINASE-RELATED"/>
    <property type="match status" value="1"/>
</dbReference>
<dbReference type="RefSeq" id="WP_330957306.1">
    <property type="nucleotide sequence ID" value="NZ_JAZGJQ010000001.1"/>
</dbReference>
<dbReference type="PIRSF" id="PIRSF000530">
    <property type="entry name" value="Galactokinase"/>
    <property type="match status" value="1"/>
</dbReference>
<dbReference type="PRINTS" id="PR00959">
    <property type="entry name" value="MEVGALKINASE"/>
</dbReference>
<dbReference type="InterPro" id="IPR006206">
    <property type="entry name" value="Mevalonate/galactokinase"/>
</dbReference>
<comment type="caution">
    <text evidence="7">The sequence shown here is derived from an EMBL/GenBank/DDBJ whole genome shotgun (WGS) entry which is preliminary data.</text>
</comment>
<keyword evidence="2" id="KW-0547">Nucleotide-binding</keyword>
<dbReference type="SUPFAM" id="SSF54211">
    <property type="entry name" value="Ribosomal protein S5 domain 2-like"/>
    <property type="match status" value="1"/>
</dbReference>
<accession>A0ABU7R7G5</accession>
<dbReference type="InterPro" id="IPR014721">
    <property type="entry name" value="Ribsml_uS5_D2-typ_fold_subgr"/>
</dbReference>
<feature type="domain" description="GHMP kinase N-terminal" evidence="5">
    <location>
        <begin position="102"/>
        <end position="188"/>
    </location>
</feature>
<evidence type="ECO:0000256" key="4">
    <source>
        <dbReference type="ARBA" id="ARBA00022840"/>
    </source>
</evidence>
<dbReference type="InterPro" id="IPR019539">
    <property type="entry name" value="GalKase_N"/>
</dbReference>
<evidence type="ECO:0000256" key="3">
    <source>
        <dbReference type="ARBA" id="ARBA00022777"/>
    </source>
</evidence>
<evidence type="ECO:0000313" key="7">
    <source>
        <dbReference type="EMBL" id="MEE6146540.1"/>
    </source>
</evidence>
<evidence type="ECO:0000259" key="5">
    <source>
        <dbReference type="Pfam" id="PF00288"/>
    </source>
</evidence>
<dbReference type="Pfam" id="PF10509">
    <property type="entry name" value="GalKase_gal_bdg"/>
    <property type="match status" value="1"/>
</dbReference>
<evidence type="ECO:0000313" key="8">
    <source>
        <dbReference type="Proteomes" id="UP001332931"/>
    </source>
</evidence>
<dbReference type="Gene3D" id="3.30.70.890">
    <property type="entry name" value="GHMP kinase, C-terminal domain"/>
    <property type="match status" value="1"/>
</dbReference>
<proteinExistence type="inferred from homology"/>
<dbReference type="Gene3D" id="3.30.230.10">
    <property type="match status" value="1"/>
</dbReference>
<dbReference type="InterPro" id="IPR006204">
    <property type="entry name" value="GHMP_kinase_N_dom"/>
</dbReference>
<dbReference type="Pfam" id="PF00288">
    <property type="entry name" value="GHMP_kinases_N"/>
    <property type="match status" value="1"/>
</dbReference>
<dbReference type="InterPro" id="IPR000705">
    <property type="entry name" value="Galactokinase"/>
</dbReference>
<keyword evidence="8" id="KW-1185">Reference proteome</keyword>
<dbReference type="Proteomes" id="UP001332931">
    <property type="component" value="Unassembled WGS sequence"/>
</dbReference>
<keyword evidence="3" id="KW-0418">Kinase</keyword>
<dbReference type="SUPFAM" id="SSF55060">
    <property type="entry name" value="GHMP Kinase, C-terminal domain"/>
    <property type="match status" value="1"/>
</dbReference>